<dbReference type="Pfam" id="PF14608">
    <property type="entry name" value="zf-CCCH_2"/>
    <property type="match status" value="1"/>
</dbReference>
<sequence>MASRRGRFRTKLCRNFALGHCPQGEDCNYIHASPASIQGDLNMPPMLGSGSNSGFDSQAHFATASPVWSTLSPMTNNSDQPNYQWGPSPAPAVAPASRIKYRPLSWRTALCRHYVKNKGWCPMGDQCNYIHDLALAEHARDDVRFGRRRLPGVTKGDGKSKAGSKHSHCWAYVQGLCHVQDCQYLHPTAVHLFAPHTPCLAWPNCRRGPLCPYKHPEPYVSDSPPGSPGLSPVDTRPAVEAQDLVPRGAVPYNGTMYYSYRSPQPPPAMPAFNLPALNLPPQGQPPMYMPNPWEAAWRVPYPQTPMTYMPAMVSPPAWPDNGARWPDNLAPYPSQGFPRSPFPAFDEPSVNPGTMPASQPGYAYNQPVDDAEATRGHSSLSLPESEMPYIPPKHQQVGHARRISVTIKRKEDLDALALDSSSRGRQPWQTHGDRQGRRSWAPSSSSLPATGAVTPPTMIYGM</sequence>
<dbReference type="AlphaFoldDB" id="A0A1Y2I9Y3"/>
<dbReference type="Proteomes" id="UP000193067">
    <property type="component" value="Unassembled WGS sequence"/>
</dbReference>
<dbReference type="Pfam" id="PF00642">
    <property type="entry name" value="zf-CCCH"/>
    <property type="match status" value="2"/>
</dbReference>
<gene>
    <name evidence="8" type="ORF">PYCCODRAFT_1376378</name>
</gene>
<feature type="domain" description="C3H1-type" evidence="7">
    <location>
        <begin position="193"/>
        <end position="218"/>
    </location>
</feature>
<keyword evidence="4 5" id="KW-0862">Zinc</keyword>
<dbReference type="PROSITE" id="PS50103">
    <property type="entry name" value="ZF_C3H1"/>
    <property type="match status" value="3"/>
</dbReference>
<evidence type="ECO:0000256" key="3">
    <source>
        <dbReference type="ARBA" id="ARBA00022771"/>
    </source>
</evidence>
<evidence type="ECO:0000256" key="6">
    <source>
        <dbReference type="SAM" id="MobiDB-lite"/>
    </source>
</evidence>
<evidence type="ECO:0000256" key="5">
    <source>
        <dbReference type="PROSITE-ProRule" id="PRU00723"/>
    </source>
</evidence>
<organism evidence="8 9">
    <name type="scientific">Trametes coccinea (strain BRFM310)</name>
    <name type="common">Pycnoporus coccineus</name>
    <dbReference type="NCBI Taxonomy" id="1353009"/>
    <lineage>
        <taxon>Eukaryota</taxon>
        <taxon>Fungi</taxon>
        <taxon>Dikarya</taxon>
        <taxon>Basidiomycota</taxon>
        <taxon>Agaricomycotina</taxon>
        <taxon>Agaricomycetes</taxon>
        <taxon>Polyporales</taxon>
        <taxon>Polyporaceae</taxon>
        <taxon>Trametes</taxon>
    </lineage>
</organism>
<feature type="region of interest" description="Disordered" evidence="6">
    <location>
        <begin position="416"/>
        <end position="462"/>
    </location>
</feature>
<feature type="domain" description="C3H1-type" evidence="7">
    <location>
        <begin position="7"/>
        <end position="34"/>
    </location>
</feature>
<dbReference type="SMART" id="SM00356">
    <property type="entry name" value="ZnF_C3H1"/>
    <property type="match status" value="3"/>
</dbReference>
<evidence type="ECO:0000256" key="4">
    <source>
        <dbReference type="ARBA" id="ARBA00022833"/>
    </source>
</evidence>
<dbReference type="Gene3D" id="4.10.1000.10">
    <property type="entry name" value="Zinc finger, CCCH-type"/>
    <property type="match status" value="3"/>
</dbReference>
<dbReference type="EMBL" id="KZ084145">
    <property type="protein sequence ID" value="OSC97894.1"/>
    <property type="molecule type" value="Genomic_DNA"/>
</dbReference>
<name>A0A1Y2I9Y3_TRAC3</name>
<feature type="region of interest" description="Disordered" evidence="6">
    <location>
        <begin position="355"/>
        <end position="401"/>
    </location>
</feature>
<reference evidence="8 9" key="1">
    <citation type="journal article" date="2015" name="Biotechnol. Biofuels">
        <title>Enhanced degradation of softwood versus hardwood by the white-rot fungus Pycnoporus coccineus.</title>
        <authorList>
            <person name="Couturier M."/>
            <person name="Navarro D."/>
            <person name="Chevret D."/>
            <person name="Henrissat B."/>
            <person name="Piumi F."/>
            <person name="Ruiz-Duenas F.J."/>
            <person name="Martinez A.T."/>
            <person name="Grigoriev I.V."/>
            <person name="Riley R."/>
            <person name="Lipzen A."/>
            <person name="Berrin J.G."/>
            <person name="Master E.R."/>
            <person name="Rosso M.N."/>
        </authorList>
    </citation>
    <scope>NUCLEOTIDE SEQUENCE [LARGE SCALE GENOMIC DNA]</scope>
    <source>
        <strain evidence="8 9">BRFM310</strain>
    </source>
</reference>
<evidence type="ECO:0000256" key="1">
    <source>
        <dbReference type="ARBA" id="ARBA00022723"/>
    </source>
</evidence>
<evidence type="ECO:0000313" key="8">
    <source>
        <dbReference type="EMBL" id="OSC97894.1"/>
    </source>
</evidence>
<keyword evidence="2" id="KW-0677">Repeat</keyword>
<dbReference type="SUPFAM" id="SSF90229">
    <property type="entry name" value="CCCH zinc finger"/>
    <property type="match status" value="2"/>
</dbReference>
<dbReference type="GO" id="GO:0008270">
    <property type="term" value="F:zinc ion binding"/>
    <property type="evidence" value="ECO:0007669"/>
    <property type="project" value="UniProtKB-KW"/>
</dbReference>
<keyword evidence="3 5" id="KW-0863">Zinc-finger</keyword>
<evidence type="ECO:0000313" key="9">
    <source>
        <dbReference type="Proteomes" id="UP000193067"/>
    </source>
</evidence>
<evidence type="ECO:0000259" key="7">
    <source>
        <dbReference type="PROSITE" id="PS50103"/>
    </source>
</evidence>
<keyword evidence="9" id="KW-1185">Reference proteome</keyword>
<dbReference type="PANTHER" id="PTHR12547">
    <property type="entry name" value="CCCH ZINC FINGER/TIS11-RELATED"/>
    <property type="match status" value="1"/>
</dbReference>
<feature type="compositionally biased region" description="Polar residues" evidence="6">
    <location>
        <begin position="419"/>
        <end position="429"/>
    </location>
</feature>
<dbReference type="InterPro" id="IPR000571">
    <property type="entry name" value="Znf_CCCH"/>
</dbReference>
<dbReference type="InterPro" id="IPR036855">
    <property type="entry name" value="Znf_CCCH_sf"/>
</dbReference>
<evidence type="ECO:0000256" key="2">
    <source>
        <dbReference type="ARBA" id="ARBA00022737"/>
    </source>
</evidence>
<protein>
    <recommendedName>
        <fullName evidence="7">C3H1-type domain-containing protein</fullName>
    </recommendedName>
</protein>
<dbReference type="GO" id="GO:0003729">
    <property type="term" value="F:mRNA binding"/>
    <property type="evidence" value="ECO:0007669"/>
    <property type="project" value="InterPro"/>
</dbReference>
<keyword evidence="1 5" id="KW-0479">Metal-binding</keyword>
<feature type="domain" description="C3H1-type" evidence="7">
    <location>
        <begin position="105"/>
        <end position="134"/>
    </location>
</feature>
<dbReference type="STRING" id="1353009.A0A1Y2I9Y3"/>
<dbReference type="InterPro" id="IPR045877">
    <property type="entry name" value="ZFP36-like"/>
</dbReference>
<feature type="zinc finger region" description="C3H1-type" evidence="5">
    <location>
        <begin position="105"/>
        <end position="134"/>
    </location>
</feature>
<feature type="zinc finger region" description="C3H1-type" evidence="5">
    <location>
        <begin position="7"/>
        <end position="34"/>
    </location>
</feature>
<proteinExistence type="predicted"/>
<dbReference type="OrthoDB" id="410307at2759"/>
<accession>A0A1Y2I9Y3</accession>
<feature type="zinc finger region" description="C3H1-type" evidence="5">
    <location>
        <begin position="193"/>
        <end position="218"/>
    </location>
</feature>